<accession>C4XTJ2</accession>
<name>C4XTJ2_SOLM1</name>
<organism evidence="1 2">
    <name type="scientific">Solidesulfovibrio magneticus (strain ATCC 700980 / DSM 13731 / RS-1)</name>
    <name type="common">Desulfovibrio magneticus</name>
    <dbReference type="NCBI Taxonomy" id="573370"/>
    <lineage>
        <taxon>Bacteria</taxon>
        <taxon>Pseudomonadati</taxon>
        <taxon>Thermodesulfobacteriota</taxon>
        <taxon>Desulfovibrionia</taxon>
        <taxon>Desulfovibrionales</taxon>
        <taxon>Desulfovibrionaceae</taxon>
        <taxon>Solidesulfovibrio</taxon>
    </lineage>
</organism>
<dbReference type="Proteomes" id="UP000009071">
    <property type="component" value="Chromosome"/>
</dbReference>
<reference evidence="1 2" key="1">
    <citation type="journal article" date="2009" name="Genome Res.">
        <title>Whole genome sequence of Desulfovibrio magneticus strain RS-1 revealed common gene clusters in magnetotactic bacteria.</title>
        <authorList>
            <person name="Nakazawa H."/>
            <person name="Arakaki A."/>
            <person name="Narita-Yamada S."/>
            <person name="Yashiro I."/>
            <person name="Jinno K."/>
            <person name="Aoki N."/>
            <person name="Tsuruyama A."/>
            <person name="Okamura Y."/>
            <person name="Tanikawa S."/>
            <person name="Fujita N."/>
            <person name="Takeyama H."/>
            <person name="Matsunaga T."/>
        </authorList>
    </citation>
    <scope>NUCLEOTIDE SEQUENCE [LARGE SCALE GENOMIC DNA]</scope>
    <source>
        <strain evidence="2">ATCC 700980 / DSM 13731 / RS-1</strain>
    </source>
</reference>
<dbReference type="AlphaFoldDB" id="C4XTJ2"/>
<dbReference type="STRING" id="573370.DMR_24980"/>
<proteinExistence type="predicted"/>
<keyword evidence="2" id="KW-1185">Reference proteome</keyword>
<evidence type="ECO:0000313" key="2">
    <source>
        <dbReference type="Proteomes" id="UP000009071"/>
    </source>
</evidence>
<dbReference type="EMBL" id="AP010904">
    <property type="protein sequence ID" value="BAH75989.1"/>
    <property type="molecule type" value="Genomic_DNA"/>
</dbReference>
<dbReference type="KEGG" id="dma:DMR_24980"/>
<sequence>MSIIDERCTSIGCLKPGSAGVSDREALLAAAGAHRFNELYVPQPPARLGWCQNERGIYVGCGRGDDLRPLEMEPPGDSGYGPLGVYDVVEGIRGTPAFVPRTVYEEVPEEGIYERKFSQYIRAKGVFRGGVLHMRLVAKMPDFGARYPEDDYTNEVRFVFWLTNNAFGGEGFNLFTWGDMGCVDVRAGGVQVHRQSGFVFPDGRWHAYDLLIYKNFTSRLYVDGTYRWTSGAWESGGEVLWDGLLIDPEMQMYSTTRPDAAFTIQSCSLEVYDAV</sequence>
<dbReference type="RefSeq" id="WP_015861168.1">
    <property type="nucleotide sequence ID" value="NC_012796.1"/>
</dbReference>
<dbReference type="HOGENOM" id="CLU_1010937_0_0_7"/>
<protein>
    <submittedName>
        <fullName evidence="1">Uncharacterized protein</fullName>
    </submittedName>
</protein>
<evidence type="ECO:0000313" key="1">
    <source>
        <dbReference type="EMBL" id="BAH75989.1"/>
    </source>
</evidence>
<gene>
    <name evidence="1" type="ordered locus">DMR_24980</name>
</gene>